<feature type="transmembrane region" description="Helical" evidence="2">
    <location>
        <begin position="37"/>
        <end position="56"/>
    </location>
</feature>
<keyword evidence="2" id="KW-0472">Membrane</keyword>
<feature type="compositionally biased region" description="Polar residues" evidence="1">
    <location>
        <begin position="167"/>
        <end position="195"/>
    </location>
</feature>
<comment type="caution">
    <text evidence="3">The sequence shown here is derived from an EMBL/GenBank/DDBJ whole genome shotgun (WGS) entry which is preliminary data.</text>
</comment>
<keyword evidence="4" id="KW-1185">Reference proteome</keyword>
<feature type="compositionally biased region" description="Basic and acidic residues" evidence="1">
    <location>
        <begin position="117"/>
        <end position="132"/>
    </location>
</feature>
<gene>
    <name evidence="3" type="ORF">ECRASSUSDP1_LOCUS5405</name>
</gene>
<evidence type="ECO:0000313" key="3">
    <source>
        <dbReference type="EMBL" id="CAI2364065.1"/>
    </source>
</evidence>
<evidence type="ECO:0000313" key="4">
    <source>
        <dbReference type="Proteomes" id="UP001295684"/>
    </source>
</evidence>
<sequence length="214" mass="24127">MIPLIVIGCKLLYHFWNLETHLLDNIRSQRDVARQDIILELMILFCCGVAVCLMMRSTSMNENESCEMKSDQHKGSEINNQENKLVEEKKEEISQGSESSNSSSEKPSSNEFPNSSSKEENKVGESSDKSSDSRTSSTSPTPNLEEEKKLQSIPSRSTPKDIHHSKNNLIPLNSKSLQSKTSFIPQDPNNFSISKTLPKPTSKPHQEQRLPRKP</sequence>
<keyword evidence="2" id="KW-0812">Transmembrane</keyword>
<organism evidence="3 4">
    <name type="scientific">Euplotes crassus</name>
    <dbReference type="NCBI Taxonomy" id="5936"/>
    <lineage>
        <taxon>Eukaryota</taxon>
        <taxon>Sar</taxon>
        <taxon>Alveolata</taxon>
        <taxon>Ciliophora</taxon>
        <taxon>Intramacronucleata</taxon>
        <taxon>Spirotrichea</taxon>
        <taxon>Hypotrichia</taxon>
        <taxon>Euplotida</taxon>
        <taxon>Euplotidae</taxon>
        <taxon>Moneuplotes</taxon>
    </lineage>
</organism>
<feature type="compositionally biased region" description="Basic and acidic residues" evidence="1">
    <location>
        <begin position="204"/>
        <end position="214"/>
    </location>
</feature>
<protein>
    <submittedName>
        <fullName evidence="3">Uncharacterized protein</fullName>
    </submittedName>
</protein>
<keyword evidence="2" id="KW-1133">Transmembrane helix</keyword>
<dbReference type="Proteomes" id="UP001295684">
    <property type="component" value="Unassembled WGS sequence"/>
</dbReference>
<name>A0AAD1XB60_EUPCR</name>
<dbReference type="AlphaFoldDB" id="A0AAD1XB60"/>
<feature type="compositionally biased region" description="Low complexity" evidence="1">
    <location>
        <begin position="97"/>
        <end position="116"/>
    </location>
</feature>
<feature type="region of interest" description="Disordered" evidence="1">
    <location>
        <begin position="86"/>
        <end position="214"/>
    </location>
</feature>
<accession>A0AAD1XB60</accession>
<evidence type="ECO:0000256" key="2">
    <source>
        <dbReference type="SAM" id="Phobius"/>
    </source>
</evidence>
<dbReference type="EMBL" id="CAMPGE010005217">
    <property type="protein sequence ID" value="CAI2364065.1"/>
    <property type="molecule type" value="Genomic_DNA"/>
</dbReference>
<evidence type="ECO:0000256" key="1">
    <source>
        <dbReference type="SAM" id="MobiDB-lite"/>
    </source>
</evidence>
<reference evidence="3" key="1">
    <citation type="submission" date="2023-07" db="EMBL/GenBank/DDBJ databases">
        <authorList>
            <consortium name="AG Swart"/>
            <person name="Singh M."/>
            <person name="Singh A."/>
            <person name="Seah K."/>
            <person name="Emmerich C."/>
        </authorList>
    </citation>
    <scope>NUCLEOTIDE SEQUENCE</scope>
    <source>
        <strain evidence="3">DP1</strain>
    </source>
</reference>
<proteinExistence type="predicted"/>